<dbReference type="Proteomes" id="UP001194746">
    <property type="component" value="Unassembled WGS sequence"/>
</dbReference>
<name>A0AAD4GTR8_ASPNN</name>
<protein>
    <recommendedName>
        <fullName evidence="4">Trehalase</fullName>
        <ecNumber evidence="4">3.2.1.28</ecNumber>
    </recommendedName>
    <alternativeName>
        <fullName evidence="4">Alpha-trehalose glucohydrolase</fullName>
    </alternativeName>
</protein>
<evidence type="ECO:0000256" key="4">
    <source>
        <dbReference type="RuleBase" id="RU361180"/>
    </source>
</evidence>
<accession>A0AAD4GTR8</accession>
<dbReference type="PROSITE" id="PS00928">
    <property type="entry name" value="TREHALASE_2"/>
    <property type="match status" value="1"/>
</dbReference>
<evidence type="ECO:0000313" key="7">
    <source>
        <dbReference type="Proteomes" id="UP001194746"/>
    </source>
</evidence>
<feature type="region of interest" description="Disordered" evidence="5">
    <location>
        <begin position="31"/>
        <end position="62"/>
    </location>
</feature>
<evidence type="ECO:0000256" key="5">
    <source>
        <dbReference type="SAM" id="MobiDB-lite"/>
    </source>
</evidence>
<dbReference type="InterPro" id="IPR012341">
    <property type="entry name" value="6hp_glycosidase-like_sf"/>
</dbReference>
<gene>
    <name evidence="6" type="primary">NTH1_2</name>
    <name evidence="6" type="ORF">FE257_008157</name>
</gene>
<dbReference type="Gene3D" id="1.50.10.10">
    <property type="match status" value="2"/>
</dbReference>
<reference evidence="6" key="1">
    <citation type="journal article" date="2019" name="Beilstein J. Org. Chem.">
        <title>Nanangenines: drimane sesquiterpenoids as the dominant metabolite cohort of a novel Australian fungus, Aspergillus nanangensis.</title>
        <authorList>
            <person name="Lacey H.J."/>
            <person name="Gilchrist C.L.M."/>
            <person name="Crombie A."/>
            <person name="Kalaitzis J.A."/>
            <person name="Vuong D."/>
            <person name="Rutledge P.J."/>
            <person name="Turner P."/>
            <person name="Pitt J.I."/>
            <person name="Lacey E."/>
            <person name="Chooi Y.H."/>
            <person name="Piggott A.M."/>
        </authorList>
    </citation>
    <scope>NUCLEOTIDE SEQUENCE</scope>
    <source>
        <strain evidence="6">MST-FP2251</strain>
    </source>
</reference>
<dbReference type="GO" id="GO:0005737">
    <property type="term" value="C:cytoplasm"/>
    <property type="evidence" value="ECO:0007669"/>
    <property type="project" value="InterPro"/>
</dbReference>
<evidence type="ECO:0000256" key="3">
    <source>
        <dbReference type="ARBA" id="ARBA00023295"/>
    </source>
</evidence>
<dbReference type="InterPro" id="IPR001661">
    <property type="entry name" value="Glyco_hydro_37"/>
</dbReference>
<dbReference type="GO" id="GO:0005509">
    <property type="term" value="F:calcium ion binding"/>
    <property type="evidence" value="ECO:0007669"/>
    <property type="project" value="InterPro"/>
</dbReference>
<dbReference type="Pfam" id="PF01204">
    <property type="entry name" value="Trehalase"/>
    <property type="match status" value="1"/>
</dbReference>
<feature type="compositionally biased region" description="Basic and acidic residues" evidence="5">
    <location>
        <begin position="32"/>
        <end position="46"/>
    </location>
</feature>
<dbReference type="EMBL" id="VCAU01000041">
    <property type="protein sequence ID" value="KAF9888987.1"/>
    <property type="molecule type" value="Genomic_DNA"/>
</dbReference>
<dbReference type="EC" id="3.2.1.28" evidence="4"/>
<dbReference type="PANTHER" id="PTHR23403:SF6">
    <property type="entry name" value="CYTOSOLIC NEUTRAL TREHALASE-RELATED"/>
    <property type="match status" value="1"/>
</dbReference>
<organism evidence="6 7">
    <name type="scientific">Aspergillus nanangensis</name>
    <dbReference type="NCBI Taxonomy" id="2582783"/>
    <lineage>
        <taxon>Eukaryota</taxon>
        <taxon>Fungi</taxon>
        <taxon>Dikarya</taxon>
        <taxon>Ascomycota</taxon>
        <taxon>Pezizomycotina</taxon>
        <taxon>Eurotiomycetes</taxon>
        <taxon>Eurotiomycetidae</taxon>
        <taxon>Eurotiales</taxon>
        <taxon>Aspergillaceae</taxon>
        <taxon>Aspergillus</taxon>
        <taxon>Aspergillus subgen. Circumdati</taxon>
    </lineage>
</organism>
<evidence type="ECO:0000256" key="2">
    <source>
        <dbReference type="ARBA" id="ARBA00022801"/>
    </source>
</evidence>
<dbReference type="InterPro" id="IPR018232">
    <property type="entry name" value="Glyco_hydro_37_CS"/>
</dbReference>
<proteinExistence type="inferred from homology"/>
<comment type="similarity">
    <text evidence="1 4">Belongs to the glycosyl hydrolase 37 family.</text>
</comment>
<dbReference type="PANTHER" id="PTHR23403">
    <property type="entry name" value="TREHALASE"/>
    <property type="match status" value="1"/>
</dbReference>
<dbReference type="SUPFAM" id="SSF48208">
    <property type="entry name" value="Six-hairpin glycosidases"/>
    <property type="match status" value="1"/>
</dbReference>
<comment type="caution">
    <text evidence="6">The sequence shown here is derived from an EMBL/GenBank/DDBJ whole genome shotgun (WGS) entry which is preliminary data.</text>
</comment>
<keyword evidence="2 4" id="KW-0378">Hydrolase</keyword>
<dbReference type="PRINTS" id="PR00744">
    <property type="entry name" value="GLHYDRLASE37"/>
</dbReference>
<comment type="catalytic activity">
    <reaction evidence="4">
        <text>alpha,alpha-trehalose + H2O = alpha-D-glucose + beta-D-glucose</text>
        <dbReference type="Rhea" id="RHEA:32675"/>
        <dbReference type="ChEBI" id="CHEBI:15377"/>
        <dbReference type="ChEBI" id="CHEBI:15903"/>
        <dbReference type="ChEBI" id="CHEBI:16551"/>
        <dbReference type="ChEBI" id="CHEBI:17925"/>
        <dbReference type="EC" id="3.2.1.28"/>
    </reaction>
</comment>
<keyword evidence="3 4" id="KW-0326">Glycosidase</keyword>
<dbReference type="GO" id="GO:0004555">
    <property type="term" value="F:alpha,alpha-trehalase activity"/>
    <property type="evidence" value="ECO:0007669"/>
    <property type="project" value="UniProtKB-EC"/>
</dbReference>
<evidence type="ECO:0000313" key="6">
    <source>
        <dbReference type="EMBL" id="KAF9888987.1"/>
    </source>
</evidence>
<dbReference type="GO" id="GO:0005993">
    <property type="term" value="P:trehalose catabolic process"/>
    <property type="evidence" value="ECO:0007669"/>
    <property type="project" value="InterPro"/>
</dbReference>
<sequence>MHPPQQLTQDSLSASDAKVLLRRYSVHHNYQRVHDSTRRNQSEEKGRRRRRGSNALLEQEDTDEDFKITVDNGGLKTEKPRGRLYIPRDAPEQFQYYTDYAKSHPEAELDVILLPERITPAYVRDLNDAPGLLALAVEKVVDLTTKTESLRGLLFPVPGARFNKLYGWDSYFIVLSLLRSGHMALKTYETIKHKPGALELLRTATLAAIKEYYTVWTASTRLDPVTGLSRYQAEGLGVPPETEKSYFLHVLQPYADKYGFSVDDFIRAYNFGEVSEPSLDEYFLHDRSLRESGHDTTYRLEHVCADLVTIDLNSLLYKYEMDISFIIRTYFGDALQIPATFASSTSATIESSAPWDRRAQLRKAKMDQYLWNEDKAIFLDYNTKTGTQMPYESTLRKFESHGGLAACTESSRGRITLDRPNRQWDYPYGWAPHQIMAWTGLVSYGYHGEAQRLAYKWLCMMTKTFVEFNGVVVEKYDVTRPTGPHKVDAEYGNQGADFRGVAREGFGWANASYLCGLELMNTHMKRALGVCAPYELLFRTLES</sequence>
<evidence type="ECO:0000256" key="1">
    <source>
        <dbReference type="ARBA" id="ARBA00005615"/>
    </source>
</evidence>
<dbReference type="InterPro" id="IPR008928">
    <property type="entry name" value="6-hairpin_glycosidase_sf"/>
</dbReference>
<keyword evidence="7" id="KW-1185">Reference proteome</keyword>
<dbReference type="AlphaFoldDB" id="A0AAD4GTR8"/>
<reference evidence="6" key="2">
    <citation type="submission" date="2020-02" db="EMBL/GenBank/DDBJ databases">
        <authorList>
            <person name="Gilchrist C.L.M."/>
            <person name="Chooi Y.-H."/>
        </authorList>
    </citation>
    <scope>NUCLEOTIDE SEQUENCE</scope>
    <source>
        <strain evidence="6">MST-FP2251</strain>
    </source>
</reference>